<accession>A0A0N9U4M5</accession>
<dbReference type="EMBL" id="CP012700">
    <property type="protein sequence ID" value="ALH80073.1"/>
    <property type="molecule type" value="Genomic_DNA"/>
</dbReference>
<dbReference type="AlphaFoldDB" id="A0A0N9U4M5"/>
<name>A0A0N9U4M5_SPHMC</name>
<dbReference type="Proteomes" id="UP000058074">
    <property type="component" value="Chromosome"/>
</dbReference>
<reference evidence="2 3" key="1">
    <citation type="journal article" date="2015" name="Genome Announc.">
        <title>Complete Genome Sequence of Polypropylene Glycol- and Polyethylene Glycol-Degrading Sphingopyxis macrogoltabida Strain EY-1.</title>
        <authorList>
            <person name="Ohtsubo Y."/>
            <person name="Nagata Y."/>
            <person name="Numata M."/>
            <person name="Tsuchikane K."/>
            <person name="Hosoyama A."/>
            <person name="Yamazoe A."/>
            <person name="Tsuda M."/>
            <person name="Fujita N."/>
            <person name="Kawai F."/>
        </authorList>
    </citation>
    <scope>NUCLEOTIDE SEQUENCE [LARGE SCALE GENOMIC DNA]</scope>
    <source>
        <strain evidence="2 3">EY-1</strain>
    </source>
</reference>
<proteinExistence type="predicted"/>
<feature type="chain" id="PRO_5006038802" description="Alginate export domain-containing protein" evidence="1">
    <location>
        <begin position="20"/>
        <end position="400"/>
    </location>
</feature>
<dbReference type="KEGG" id="smag:AN936_06760"/>
<evidence type="ECO:0000313" key="3">
    <source>
        <dbReference type="Proteomes" id="UP000058074"/>
    </source>
</evidence>
<keyword evidence="1" id="KW-0732">Signal</keyword>
<dbReference type="OrthoDB" id="9767539at2"/>
<evidence type="ECO:0000313" key="2">
    <source>
        <dbReference type="EMBL" id="ALH80073.1"/>
    </source>
</evidence>
<evidence type="ECO:0008006" key="4">
    <source>
        <dbReference type="Google" id="ProtNLM"/>
    </source>
</evidence>
<gene>
    <name evidence="2" type="ORF">AN936_06760</name>
</gene>
<dbReference type="InterPro" id="IPR023614">
    <property type="entry name" value="Porin_dom_sf"/>
</dbReference>
<organism evidence="2 3">
    <name type="scientific">Sphingopyxis macrogoltabida</name>
    <name type="common">Sphingomonas macrogoltabidus</name>
    <dbReference type="NCBI Taxonomy" id="33050"/>
    <lineage>
        <taxon>Bacteria</taxon>
        <taxon>Pseudomonadati</taxon>
        <taxon>Pseudomonadota</taxon>
        <taxon>Alphaproteobacteria</taxon>
        <taxon>Sphingomonadales</taxon>
        <taxon>Sphingomonadaceae</taxon>
        <taxon>Sphingopyxis</taxon>
    </lineage>
</organism>
<dbReference type="Gene3D" id="2.40.160.10">
    <property type="entry name" value="Porin"/>
    <property type="match status" value="1"/>
</dbReference>
<protein>
    <recommendedName>
        <fullName evidence="4">Alginate export domain-containing protein</fullName>
    </recommendedName>
</protein>
<feature type="signal peptide" evidence="1">
    <location>
        <begin position="1"/>
        <end position="19"/>
    </location>
</feature>
<sequence>MTRTLIILLALAPAGVAHAQDVTLKPLGEARLRYESVDQDGLTAETDALTLRVRAGIEAKAGRWSVLVEGQGNLAIADEYFDGLHGAATRPLVADPENIALARAQLRYASPAVAVTAGRQRIALDDERFVGVVSFRQNGQSFDAVRAEITPIKGIKADVAYAWSVRTIWGIDGTGARQQAVSGDNVFANLSAQTPIGKFSTFAYLVDQDEAAMQGFRLSSQSYGVRLDGSQPLGKARVAWQLSYARQSDWHRNPNDYSADYYLADVAVDFGGPRIGVGYEILGAGDGRALASFQTPLATAFKFQGWADKFLTTPPDGVRDLYASAAWSWKAVGAFQAVTLQAIYHDYRSDRASRSYGDELNLLASAKLGKFTGSARFARYRADTLATDTDKYWLQLDWTL</sequence>
<evidence type="ECO:0000256" key="1">
    <source>
        <dbReference type="SAM" id="SignalP"/>
    </source>
</evidence>
<dbReference type="RefSeq" id="WP_054587455.1">
    <property type="nucleotide sequence ID" value="NZ_CP012700.1"/>
</dbReference>
<dbReference type="PATRIC" id="fig|33050.5.peg.1405"/>